<sequence length="155" mass="15839">MGSYGADNTLGSRMLAEMPVEPHGESNPLGDPLSGVQPTALAHESASAAYRMGSNSGAGITPGSRMSTGYPSTPPRESNPLGDPPVTSRHRAAGRVESIRQSSCDKTPDGTPPHPFSESGTTANSGASASVADACLIVTAHSDTCRDRWGGEDST</sequence>
<comment type="caution">
    <text evidence="2">The sequence shown here is derived from an EMBL/GenBank/DDBJ whole genome shotgun (WGS) entry which is preliminary data.</text>
</comment>
<proteinExistence type="predicted"/>
<evidence type="ECO:0000256" key="1">
    <source>
        <dbReference type="SAM" id="MobiDB-lite"/>
    </source>
</evidence>
<feature type="region of interest" description="Disordered" evidence="1">
    <location>
        <begin position="1"/>
        <end position="127"/>
    </location>
</feature>
<accession>A0A9W7L215</accession>
<gene>
    <name evidence="2" type="ORF">TrRE_jg317</name>
</gene>
<protein>
    <submittedName>
        <fullName evidence="2">Uncharacterized protein</fullName>
    </submittedName>
</protein>
<evidence type="ECO:0000313" key="3">
    <source>
        <dbReference type="Proteomes" id="UP001165082"/>
    </source>
</evidence>
<dbReference type="Proteomes" id="UP001165082">
    <property type="component" value="Unassembled WGS sequence"/>
</dbReference>
<feature type="compositionally biased region" description="Polar residues" evidence="1">
    <location>
        <begin position="53"/>
        <end position="71"/>
    </location>
</feature>
<evidence type="ECO:0000313" key="2">
    <source>
        <dbReference type="EMBL" id="GMI23895.1"/>
    </source>
</evidence>
<reference evidence="2" key="1">
    <citation type="submission" date="2022-07" db="EMBL/GenBank/DDBJ databases">
        <title>Genome analysis of Parmales, a sister group of diatoms, reveals the evolutionary specialization of diatoms from phago-mixotrophs to photoautotrophs.</title>
        <authorList>
            <person name="Ban H."/>
            <person name="Sato S."/>
            <person name="Yoshikawa S."/>
            <person name="Kazumasa Y."/>
            <person name="Nakamura Y."/>
            <person name="Ichinomiya M."/>
            <person name="Saitoh K."/>
            <person name="Sato N."/>
            <person name="Blanc-Mathieu R."/>
            <person name="Endo H."/>
            <person name="Kuwata A."/>
            <person name="Ogata H."/>
        </authorList>
    </citation>
    <scope>NUCLEOTIDE SEQUENCE</scope>
</reference>
<keyword evidence="3" id="KW-1185">Reference proteome</keyword>
<name>A0A9W7L215_9STRA</name>
<dbReference type="AlphaFoldDB" id="A0A9W7L215"/>
<organism evidence="2 3">
    <name type="scientific">Triparma retinervis</name>
    <dbReference type="NCBI Taxonomy" id="2557542"/>
    <lineage>
        <taxon>Eukaryota</taxon>
        <taxon>Sar</taxon>
        <taxon>Stramenopiles</taxon>
        <taxon>Ochrophyta</taxon>
        <taxon>Bolidophyceae</taxon>
        <taxon>Parmales</taxon>
        <taxon>Triparmaceae</taxon>
        <taxon>Triparma</taxon>
    </lineage>
</organism>
<dbReference type="EMBL" id="BRXZ01007077">
    <property type="protein sequence ID" value="GMI23895.1"/>
    <property type="molecule type" value="Genomic_DNA"/>
</dbReference>